<comment type="caution">
    <text evidence="2">The sequence shown here is derived from an EMBL/GenBank/DDBJ whole genome shotgun (WGS) entry which is preliminary data.</text>
</comment>
<reference evidence="2 3" key="1">
    <citation type="journal article" date="2024" name="Genome Biol. Evol.">
        <title>Chromosome-level genome assembly of the viviparous eelpout Zoarces viviparus.</title>
        <authorList>
            <person name="Fuhrmann N."/>
            <person name="Brasseur M.V."/>
            <person name="Bakowski C.E."/>
            <person name="Podsiadlowski L."/>
            <person name="Prost S."/>
            <person name="Krehenwinkel H."/>
            <person name="Mayer C."/>
        </authorList>
    </citation>
    <scope>NUCLEOTIDE SEQUENCE [LARGE SCALE GENOMIC DNA]</scope>
    <source>
        <strain evidence="2">NO-MEL_2022_Ind0_liver</strain>
    </source>
</reference>
<keyword evidence="3" id="KW-1185">Reference proteome</keyword>
<dbReference type="Proteomes" id="UP001488805">
    <property type="component" value="Unassembled WGS sequence"/>
</dbReference>
<dbReference type="AlphaFoldDB" id="A0AAW1EXY7"/>
<gene>
    <name evidence="2" type="ORF">VZT92_015789</name>
</gene>
<feature type="compositionally biased region" description="Basic and acidic residues" evidence="1">
    <location>
        <begin position="22"/>
        <end position="31"/>
    </location>
</feature>
<evidence type="ECO:0000313" key="3">
    <source>
        <dbReference type="Proteomes" id="UP001488805"/>
    </source>
</evidence>
<organism evidence="2 3">
    <name type="scientific">Zoarces viviparus</name>
    <name type="common">Viviparous eelpout</name>
    <name type="synonym">Blennius viviparus</name>
    <dbReference type="NCBI Taxonomy" id="48416"/>
    <lineage>
        <taxon>Eukaryota</taxon>
        <taxon>Metazoa</taxon>
        <taxon>Chordata</taxon>
        <taxon>Craniata</taxon>
        <taxon>Vertebrata</taxon>
        <taxon>Euteleostomi</taxon>
        <taxon>Actinopterygii</taxon>
        <taxon>Neopterygii</taxon>
        <taxon>Teleostei</taxon>
        <taxon>Neoteleostei</taxon>
        <taxon>Acanthomorphata</taxon>
        <taxon>Eupercaria</taxon>
        <taxon>Perciformes</taxon>
        <taxon>Cottioidei</taxon>
        <taxon>Zoarcales</taxon>
        <taxon>Zoarcidae</taxon>
        <taxon>Zoarcinae</taxon>
        <taxon>Zoarces</taxon>
    </lineage>
</organism>
<evidence type="ECO:0000256" key="1">
    <source>
        <dbReference type="SAM" id="MobiDB-lite"/>
    </source>
</evidence>
<name>A0AAW1EXY7_ZOAVI</name>
<protein>
    <submittedName>
        <fullName evidence="2">Uncharacterized protein</fullName>
    </submittedName>
</protein>
<dbReference type="EMBL" id="JBCEZU010000123">
    <property type="protein sequence ID" value="KAK9527131.1"/>
    <property type="molecule type" value="Genomic_DNA"/>
</dbReference>
<feature type="region of interest" description="Disordered" evidence="1">
    <location>
        <begin position="16"/>
        <end position="46"/>
    </location>
</feature>
<accession>A0AAW1EXY7</accession>
<proteinExistence type="predicted"/>
<evidence type="ECO:0000313" key="2">
    <source>
        <dbReference type="EMBL" id="KAK9527131.1"/>
    </source>
</evidence>
<sequence>MPMKTRHHQYLHRCKPGSILSRRREMKKDSGTNKAAAGNSVKSASCQERPLGIKEFTTREFDRWFELVEKETLQVKVSERSSDER</sequence>